<accession>A0A1Y2BEG2</accession>
<dbReference type="STRING" id="329046.A0A1Y2BEG2"/>
<gene>
    <name evidence="2" type="ORF">BCR33DRAFT_520845</name>
</gene>
<evidence type="ECO:0000313" key="3">
    <source>
        <dbReference type="Proteomes" id="UP000193642"/>
    </source>
</evidence>
<evidence type="ECO:0008006" key="4">
    <source>
        <dbReference type="Google" id="ProtNLM"/>
    </source>
</evidence>
<dbReference type="PANTHER" id="PTHR31956">
    <property type="entry name" value="NON-SPECIFIC PHOSPHOLIPASE C4-RELATED"/>
    <property type="match status" value="1"/>
</dbReference>
<dbReference type="InterPro" id="IPR017850">
    <property type="entry name" value="Alkaline_phosphatase_core_sf"/>
</dbReference>
<name>A0A1Y2BEG2_9FUNG</name>
<keyword evidence="3" id="KW-1185">Reference proteome</keyword>
<evidence type="ECO:0000256" key="1">
    <source>
        <dbReference type="ARBA" id="ARBA00022801"/>
    </source>
</evidence>
<dbReference type="GO" id="GO:0009395">
    <property type="term" value="P:phospholipid catabolic process"/>
    <property type="evidence" value="ECO:0007669"/>
    <property type="project" value="TreeGrafter"/>
</dbReference>
<proteinExistence type="predicted"/>
<dbReference type="AlphaFoldDB" id="A0A1Y2BEG2"/>
<protein>
    <recommendedName>
        <fullName evidence="4">Phosphoesterase-domain-containing protein</fullName>
    </recommendedName>
</protein>
<organism evidence="2 3">
    <name type="scientific">Rhizoclosmatium globosum</name>
    <dbReference type="NCBI Taxonomy" id="329046"/>
    <lineage>
        <taxon>Eukaryota</taxon>
        <taxon>Fungi</taxon>
        <taxon>Fungi incertae sedis</taxon>
        <taxon>Chytridiomycota</taxon>
        <taxon>Chytridiomycota incertae sedis</taxon>
        <taxon>Chytridiomycetes</taxon>
        <taxon>Chytridiales</taxon>
        <taxon>Chytriomycetaceae</taxon>
        <taxon>Rhizoclosmatium</taxon>
    </lineage>
</organism>
<dbReference type="EMBL" id="MCGO01000068">
    <property type="protein sequence ID" value="ORY33211.1"/>
    <property type="molecule type" value="Genomic_DNA"/>
</dbReference>
<sequence length="292" mass="32817">MHNGNCVSINLSSCIRLWRTPFRISTVFTIIFENQGRAKVLSDPYFLSLKERGYFMSNYHAVSHPSQPNYIALVSGSTNGCRSDFSIDIGANSIVDLLEAKGLTWKAYNEGFPGNCFTESYSDRYVRKHNPFMSFNNIRNDPKRCANIVSADELKVDEQTGTLPNYILFTPDMDNDGHDTGVPYSSAWLKEFLEPKLANPVYANTLFHITYDEDGYDTLTNNIYSLFLGKGILAKGVVDNTWYTHYSALATVEELFGLGSLGKGDATTRKIPLICNSTRPSFHSLYKLISDE</sequence>
<reference evidence="2 3" key="1">
    <citation type="submission" date="2016-07" db="EMBL/GenBank/DDBJ databases">
        <title>Pervasive Adenine N6-methylation of Active Genes in Fungi.</title>
        <authorList>
            <consortium name="DOE Joint Genome Institute"/>
            <person name="Mondo S.J."/>
            <person name="Dannebaum R.O."/>
            <person name="Kuo R.C."/>
            <person name="Labutti K."/>
            <person name="Haridas S."/>
            <person name="Kuo A."/>
            <person name="Salamov A."/>
            <person name="Ahrendt S.R."/>
            <person name="Lipzen A."/>
            <person name="Sullivan W."/>
            <person name="Andreopoulos W.B."/>
            <person name="Clum A."/>
            <person name="Lindquist E."/>
            <person name="Daum C."/>
            <person name="Ramamoorthy G.K."/>
            <person name="Gryganskyi A."/>
            <person name="Culley D."/>
            <person name="Magnuson J.K."/>
            <person name="James T.Y."/>
            <person name="O'Malley M.A."/>
            <person name="Stajich J.E."/>
            <person name="Spatafora J.W."/>
            <person name="Visel A."/>
            <person name="Grigoriev I.V."/>
        </authorList>
    </citation>
    <scope>NUCLEOTIDE SEQUENCE [LARGE SCALE GENOMIC DNA]</scope>
    <source>
        <strain evidence="2 3">JEL800</strain>
    </source>
</reference>
<dbReference type="OrthoDB" id="5135119at2759"/>
<dbReference type="PANTHER" id="PTHR31956:SF8">
    <property type="entry name" value="ACID PHOSPHATASE PHOA (AFU_ORTHOLOGUE AFUA_1G03570)"/>
    <property type="match status" value="1"/>
</dbReference>
<dbReference type="GO" id="GO:0016788">
    <property type="term" value="F:hydrolase activity, acting on ester bonds"/>
    <property type="evidence" value="ECO:0007669"/>
    <property type="project" value="InterPro"/>
</dbReference>
<dbReference type="Proteomes" id="UP000193642">
    <property type="component" value="Unassembled WGS sequence"/>
</dbReference>
<dbReference type="InterPro" id="IPR007312">
    <property type="entry name" value="Phosphoesterase"/>
</dbReference>
<keyword evidence="1" id="KW-0378">Hydrolase</keyword>
<evidence type="ECO:0000313" key="2">
    <source>
        <dbReference type="EMBL" id="ORY33211.1"/>
    </source>
</evidence>
<comment type="caution">
    <text evidence="2">The sequence shown here is derived from an EMBL/GenBank/DDBJ whole genome shotgun (WGS) entry which is preliminary data.</text>
</comment>
<dbReference type="Gene3D" id="3.40.720.10">
    <property type="entry name" value="Alkaline Phosphatase, subunit A"/>
    <property type="match status" value="1"/>
</dbReference>
<dbReference type="Pfam" id="PF04185">
    <property type="entry name" value="Phosphoesterase"/>
    <property type="match status" value="1"/>
</dbReference>